<proteinExistence type="predicted"/>
<evidence type="ECO:0000259" key="1">
    <source>
        <dbReference type="PROSITE" id="PS50943"/>
    </source>
</evidence>
<evidence type="ECO:0000313" key="3">
    <source>
        <dbReference type="Proteomes" id="UP000641932"/>
    </source>
</evidence>
<keyword evidence="3" id="KW-1185">Reference proteome</keyword>
<dbReference type="SMART" id="SM00530">
    <property type="entry name" value="HTH_XRE"/>
    <property type="match status" value="1"/>
</dbReference>
<sequence length="110" mass="11859">MGDYSTAALVFFGAVVHRLRLDAGLTQQQVGDRLNYSVAAVGFIEQGRRIATEPYVSALDGVLGARGLLEAAIPMLEAERVARQGPLRVDDEVRRHVAALAAWAFSQPVP</sequence>
<dbReference type="Pfam" id="PF13560">
    <property type="entry name" value="HTH_31"/>
    <property type="match status" value="1"/>
</dbReference>
<dbReference type="GO" id="GO:0003677">
    <property type="term" value="F:DNA binding"/>
    <property type="evidence" value="ECO:0007669"/>
    <property type="project" value="InterPro"/>
</dbReference>
<dbReference type="SUPFAM" id="SSF47413">
    <property type="entry name" value="lambda repressor-like DNA-binding domains"/>
    <property type="match status" value="1"/>
</dbReference>
<accession>A0A917ZQ76</accession>
<reference evidence="2" key="2">
    <citation type="submission" date="2020-09" db="EMBL/GenBank/DDBJ databases">
        <authorList>
            <person name="Sun Q."/>
            <person name="Zhou Y."/>
        </authorList>
    </citation>
    <scope>NUCLEOTIDE SEQUENCE</scope>
    <source>
        <strain evidence="2">CGMCC 4.7201</strain>
    </source>
</reference>
<comment type="caution">
    <text evidence="2">The sequence shown here is derived from an EMBL/GenBank/DDBJ whole genome shotgun (WGS) entry which is preliminary data.</text>
</comment>
<dbReference type="Proteomes" id="UP000641932">
    <property type="component" value="Unassembled WGS sequence"/>
</dbReference>
<dbReference type="RefSeq" id="WP_189132121.1">
    <property type="nucleotide sequence ID" value="NZ_BMMS01000011.1"/>
</dbReference>
<dbReference type="InterPro" id="IPR001387">
    <property type="entry name" value="Cro/C1-type_HTH"/>
</dbReference>
<dbReference type="CDD" id="cd00093">
    <property type="entry name" value="HTH_XRE"/>
    <property type="match status" value="1"/>
</dbReference>
<feature type="domain" description="HTH cro/C1-type" evidence="1">
    <location>
        <begin position="16"/>
        <end position="69"/>
    </location>
</feature>
<dbReference type="AlphaFoldDB" id="A0A917ZQ76"/>
<dbReference type="Gene3D" id="1.10.260.40">
    <property type="entry name" value="lambda repressor-like DNA-binding domains"/>
    <property type="match status" value="1"/>
</dbReference>
<organism evidence="2 3">
    <name type="scientific">Wenjunlia tyrosinilytica</name>
    <dbReference type="NCBI Taxonomy" id="1544741"/>
    <lineage>
        <taxon>Bacteria</taxon>
        <taxon>Bacillati</taxon>
        <taxon>Actinomycetota</taxon>
        <taxon>Actinomycetes</taxon>
        <taxon>Kitasatosporales</taxon>
        <taxon>Streptomycetaceae</taxon>
        <taxon>Wenjunlia</taxon>
    </lineage>
</organism>
<evidence type="ECO:0000313" key="2">
    <source>
        <dbReference type="EMBL" id="GGO88588.1"/>
    </source>
</evidence>
<name>A0A917ZQ76_9ACTN</name>
<gene>
    <name evidence="2" type="ORF">GCM10012280_29770</name>
</gene>
<reference evidence="2" key="1">
    <citation type="journal article" date="2014" name="Int. J. Syst. Evol. Microbiol.">
        <title>Complete genome sequence of Corynebacterium casei LMG S-19264T (=DSM 44701T), isolated from a smear-ripened cheese.</title>
        <authorList>
            <consortium name="US DOE Joint Genome Institute (JGI-PGF)"/>
            <person name="Walter F."/>
            <person name="Albersmeier A."/>
            <person name="Kalinowski J."/>
            <person name="Ruckert C."/>
        </authorList>
    </citation>
    <scope>NUCLEOTIDE SEQUENCE</scope>
    <source>
        <strain evidence="2">CGMCC 4.7201</strain>
    </source>
</reference>
<protein>
    <recommendedName>
        <fullName evidence="1">HTH cro/C1-type domain-containing protein</fullName>
    </recommendedName>
</protein>
<dbReference type="EMBL" id="BMMS01000011">
    <property type="protein sequence ID" value="GGO88588.1"/>
    <property type="molecule type" value="Genomic_DNA"/>
</dbReference>
<dbReference type="InterPro" id="IPR010982">
    <property type="entry name" value="Lambda_DNA-bd_dom_sf"/>
</dbReference>
<dbReference type="PROSITE" id="PS50943">
    <property type="entry name" value="HTH_CROC1"/>
    <property type="match status" value="1"/>
</dbReference>